<comment type="caution">
    <text evidence="1">The sequence shown here is derived from an EMBL/GenBank/DDBJ whole genome shotgun (WGS) entry which is preliminary data.</text>
</comment>
<dbReference type="Proteomes" id="UP000299102">
    <property type="component" value="Unassembled WGS sequence"/>
</dbReference>
<accession>A0A4C1V7K3</accession>
<evidence type="ECO:0000313" key="1">
    <source>
        <dbReference type="EMBL" id="GBP34669.1"/>
    </source>
</evidence>
<evidence type="ECO:0000313" key="2">
    <source>
        <dbReference type="Proteomes" id="UP000299102"/>
    </source>
</evidence>
<reference evidence="1 2" key="1">
    <citation type="journal article" date="2019" name="Commun. Biol.">
        <title>The bagworm genome reveals a unique fibroin gene that provides high tensile strength.</title>
        <authorList>
            <person name="Kono N."/>
            <person name="Nakamura H."/>
            <person name="Ohtoshi R."/>
            <person name="Tomita M."/>
            <person name="Numata K."/>
            <person name="Arakawa K."/>
        </authorList>
    </citation>
    <scope>NUCLEOTIDE SEQUENCE [LARGE SCALE GENOMIC DNA]</scope>
</reference>
<name>A0A4C1V7K3_EUMVA</name>
<organism evidence="1 2">
    <name type="scientific">Eumeta variegata</name>
    <name type="common">Bagworm moth</name>
    <name type="synonym">Eumeta japonica</name>
    <dbReference type="NCBI Taxonomy" id="151549"/>
    <lineage>
        <taxon>Eukaryota</taxon>
        <taxon>Metazoa</taxon>
        <taxon>Ecdysozoa</taxon>
        <taxon>Arthropoda</taxon>
        <taxon>Hexapoda</taxon>
        <taxon>Insecta</taxon>
        <taxon>Pterygota</taxon>
        <taxon>Neoptera</taxon>
        <taxon>Endopterygota</taxon>
        <taxon>Lepidoptera</taxon>
        <taxon>Glossata</taxon>
        <taxon>Ditrysia</taxon>
        <taxon>Tineoidea</taxon>
        <taxon>Psychidae</taxon>
        <taxon>Oiketicinae</taxon>
        <taxon>Eumeta</taxon>
    </lineage>
</organism>
<proteinExistence type="predicted"/>
<protein>
    <submittedName>
        <fullName evidence="1">Uncharacterized protein</fullName>
    </submittedName>
</protein>
<gene>
    <name evidence="1" type="ORF">EVAR_31538_1</name>
</gene>
<sequence length="76" mass="8196">MESYGPSRSASIDIDGNLSPFVMIDANLTPDLAFDSNSGHTFDSDPSLILDSALRLVNSEFATSHKFDLNNNGGKF</sequence>
<keyword evidence="2" id="KW-1185">Reference proteome</keyword>
<dbReference type="AlphaFoldDB" id="A0A4C1V7K3"/>
<dbReference type="EMBL" id="BGZK01000292">
    <property type="protein sequence ID" value="GBP34669.1"/>
    <property type="molecule type" value="Genomic_DNA"/>
</dbReference>